<dbReference type="OrthoDB" id="1646880at2"/>
<keyword evidence="1" id="KW-0597">Phosphoprotein</keyword>
<dbReference type="PROSITE" id="PS50930">
    <property type="entry name" value="HTH_LYTTR"/>
    <property type="match status" value="1"/>
</dbReference>
<sequence>MRKNIRILIVEDEFVTLDLLRDYLEESGYEISGDAMSAAEALEVLEQGQTDFAMLDINIKGDKDGIWLAEQIQEKYHIPFVFLTAFSDAPTVKAASRTHPYGYLVKPFTKADIFTTLEIALSNYNNQKQDKTLNNDAPDTIFVKENQTYTKVCIKEIRYVQAYKNYLELRLADNRQVIRSTLSDFQKALPMSHFIQTHRSYLVNTNFIDKVGSDFLTIGSDEIPLSRGFREEVLKRLNFYI</sequence>
<dbReference type="EMBL" id="FOLE01000003">
    <property type="protein sequence ID" value="SFC13753.1"/>
    <property type="molecule type" value="Genomic_DNA"/>
</dbReference>
<reference evidence="4 5" key="1">
    <citation type="submission" date="2016-10" db="EMBL/GenBank/DDBJ databases">
        <authorList>
            <person name="de Groot N.N."/>
        </authorList>
    </citation>
    <scope>NUCLEOTIDE SEQUENCE [LARGE SCALE GENOMIC DNA]</scope>
    <source>
        <strain evidence="4 5">DSM 6793</strain>
    </source>
</reference>
<protein>
    <submittedName>
        <fullName evidence="4">DNA-binding response regulator, LytR/AlgR family</fullName>
    </submittedName>
</protein>
<dbReference type="AlphaFoldDB" id="A0A1I1GX57"/>
<dbReference type="InterPro" id="IPR046947">
    <property type="entry name" value="LytR-like"/>
</dbReference>
<dbReference type="SMART" id="SM00448">
    <property type="entry name" value="REC"/>
    <property type="match status" value="1"/>
</dbReference>
<proteinExistence type="predicted"/>
<dbReference type="STRING" id="927664.SAMN05421780_10351"/>
<dbReference type="GO" id="GO:0003677">
    <property type="term" value="F:DNA binding"/>
    <property type="evidence" value="ECO:0007669"/>
    <property type="project" value="UniProtKB-KW"/>
</dbReference>
<organism evidence="4 5">
    <name type="scientific">Flexibacter flexilis DSM 6793</name>
    <dbReference type="NCBI Taxonomy" id="927664"/>
    <lineage>
        <taxon>Bacteria</taxon>
        <taxon>Pseudomonadati</taxon>
        <taxon>Bacteroidota</taxon>
        <taxon>Cytophagia</taxon>
        <taxon>Cytophagales</taxon>
        <taxon>Flexibacteraceae</taxon>
        <taxon>Flexibacter</taxon>
    </lineage>
</organism>
<accession>A0A1I1GX57</accession>
<dbReference type="SMART" id="SM00850">
    <property type="entry name" value="LytTR"/>
    <property type="match status" value="1"/>
</dbReference>
<dbReference type="InterPro" id="IPR001789">
    <property type="entry name" value="Sig_transdc_resp-reg_receiver"/>
</dbReference>
<gene>
    <name evidence="4" type="ORF">SAMN05421780_10351</name>
</gene>
<evidence type="ECO:0000313" key="5">
    <source>
        <dbReference type="Proteomes" id="UP000199514"/>
    </source>
</evidence>
<dbReference type="Pfam" id="PF04397">
    <property type="entry name" value="LytTR"/>
    <property type="match status" value="1"/>
</dbReference>
<feature type="modified residue" description="4-aspartylphosphate" evidence="1">
    <location>
        <position position="56"/>
    </location>
</feature>
<dbReference type="SUPFAM" id="SSF52172">
    <property type="entry name" value="CheY-like"/>
    <property type="match status" value="1"/>
</dbReference>
<dbReference type="PANTHER" id="PTHR37299:SF1">
    <property type="entry name" value="STAGE 0 SPORULATION PROTEIN A HOMOLOG"/>
    <property type="match status" value="1"/>
</dbReference>
<dbReference type="Gene3D" id="3.40.50.2300">
    <property type="match status" value="1"/>
</dbReference>
<evidence type="ECO:0000259" key="3">
    <source>
        <dbReference type="PROSITE" id="PS50930"/>
    </source>
</evidence>
<dbReference type="PROSITE" id="PS50110">
    <property type="entry name" value="RESPONSE_REGULATORY"/>
    <property type="match status" value="1"/>
</dbReference>
<dbReference type="GO" id="GO:0000156">
    <property type="term" value="F:phosphorelay response regulator activity"/>
    <property type="evidence" value="ECO:0007669"/>
    <property type="project" value="InterPro"/>
</dbReference>
<evidence type="ECO:0000313" key="4">
    <source>
        <dbReference type="EMBL" id="SFC13753.1"/>
    </source>
</evidence>
<dbReference type="Gene3D" id="2.40.50.1020">
    <property type="entry name" value="LytTr DNA-binding domain"/>
    <property type="match status" value="1"/>
</dbReference>
<keyword evidence="4" id="KW-0238">DNA-binding</keyword>
<dbReference type="PANTHER" id="PTHR37299">
    <property type="entry name" value="TRANSCRIPTIONAL REGULATOR-RELATED"/>
    <property type="match status" value="1"/>
</dbReference>
<dbReference type="CDD" id="cd17534">
    <property type="entry name" value="REC_DC-like"/>
    <property type="match status" value="1"/>
</dbReference>
<dbReference type="InterPro" id="IPR007492">
    <property type="entry name" value="LytTR_DNA-bd_dom"/>
</dbReference>
<evidence type="ECO:0000256" key="1">
    <source>
        <dbReference type="PROSITE-ProRule" id="PRU00169"/>
    </source>
</evidence>
<dbReference type="Pfam" id="PF00072">
    <property type="entry name" value="Response_reg"/>
    <property type="match status" value="1"/>
</dbReference>
<evidence type="ECO:0000259" key="2">
    <source>
        <dbReference type="PROSITE" id="PS50110"/>
    </source>
</evidence>
<name>A0A1I1GX57_9BACT</name>
<feature type="domain" description="Response regulatory" evidence="2">
    <location>
        <begin position="6"/>
        <end position="121"/>
    </location>
</feature>
<dbReference type="RefSeq" id="WP_091509684.1">
    <property type="nucleotide sequence ID" value="NZ_FOLE01000003.1"/>
</dbReference>
<dbReference type="InterPro" id="IPR011006">
    <property type="entry name" value="CheY-like_superfamily"/>
</dbReference>
<dbReference type="Proteomes" id="UP000199514">
    <property type="component" value="Unassembled WGS sequence"/>
</dbReference>
<feature type="domain" description="HTH LytTR-type" evidence="3">
    <location>
        <begin position="141"/>
        <end position="239"/>
    </location>
</feature>
<keyword evidence="5" id="KW-1185">Reference proteome</keyword>